<feature type="modified residue" description="4-aspartylphosphate" evidence="6">
    <location>
        <position position="54"/>
    </location>
</feature>
<dbReference type="GeneID" id="99751406"/>
<gene>
    <name evidence="10" type="ORF">M094_1989</name>
</gene>
<organism evidence="10 11">
    <name type="scientific">Bacteroides uniformis str. 3978 T3 ii</name>
    <dbReference type="NCBI Taxonomy" id="1339349"/>
    <lineage>
        <taxon>Bacteria</taxon>
        <taxon>Pseudomonadati</taxon>
        <taxon>Bacteroidota</taxon>
        <taxon>Bacteroidia</taxon>
        <taxon>Bacteroidales</taxon>
        <taxon>Bacteroidaceae</taxon>
        <taxon>Bacteroides</taxon>
    </lineage>
</organism>
<evidence type="ECO:0000259" key="8">
    <source>
        <dbReference type="PROSITE" id="PS50110"/>
    </source>
</evidence>
<dbReference type="SMART" id="SM00862">
    <property type="entry name" value="Trans_reg_C"/>
    <property type="match status" value="1"/>
</dbReference>
<evidence type="ECO:0000256" key="2">
    <source>
        <dbReference type="ARBA" id="ARBA00023012"/>
    </source>
</evidence>
<dbReference type="Pfam" id="PF00486">
    <property type="entry name" value="Trans_reg_C"/>
    <property type="match status" value="1"/>
</dbReference>
<evidence type="ECO:0000256" key="5">
    <source>
        <dbReference type="ARBA" id="ARBA00023163"/>
    </source>
</evidence>
<dbReference type="InterPro" id="IPR016032">
    <property type="entry name" value="Sig_transdc_resp-reg_C-effctor"/>
</dbReference>
<dbReference type="Proteomes" id="UP000028013">
    <property type="component" value="Unassembled WGS sequence"/>
</dbReference>
<dbReference type="GO" id="GO:0006355">
    <property type="term" value="P:regulation of DNA-templated transcription"/>
    <property type="evidence" value="ECO:0007669"/>
    <property type="project" value="InterPro"/>
</dbReference>
<dbReference type="PANTHER" id="PTHR48111">
    <property type="entry name" value="REGULATOR OF RPOS"/>
    <property type="match status" value="1"/>
</dbReference>
<dbReference type="GO" id="GO:0000976">
    <property type="term" value="F:transcription cis-regulatory region binding"/>
    <property type="evidence" value="ECO:0007669"/>
    <property type="project" value="TreeGrafter"/>
</dbReference>
<dbReference type="InterPro" id="IPR039420">
    <property type="entry name" value="WalR-like"/>
</dbReference>
<dbReference type="PATRIC" id="fig|1339349.3.peg.3123"/>
<dbReference type="SUPFAM" id="SSF46894">
    <property type="entry name" value="C-terminal effector domain of the bipartite response regulators"/>
    <property type="match status" value="1"/>
</dbReference>
<accession>A0A078S1E1</accession>
<dbReference type="PROSITE" id="PS50110">
    <property type="entry name" value="RESPONSE_REGULATORY"/>
    <property type="match status" value="1"/>
</dbReference>
<reference evidence="10 11" key="1">
    <citation type="submission" date="2014-04" db="EMBL/GenBank/DDBJ databases">
        <authorList>
            <person name="Sears C."/>
            <person name="Carroll K."/>
            <person name="Sack B.R."/>
            <person name="Qadri F."/>
            <person name="Myers L.L."/>
            <person name="Chung G.-T."/>
            <person name="Escheverria P."/>
            <person name="Fraser C.M."/>
            <person name="Sadzewicz L."/>
            <person name="Shefchek K.A."/>
            <person name="Tallon L."/>
            <person name="Das S.P."/>
            <person name="Daugherty S."/>
            <person name="Mongodin E.F."/>
        </authorList>
    </citation>
    <scope>NUCLEOTIDE SEQUENCE [LARGE SCALE GENOMIC DNA]</scope>
    <source>
        <strain evidence="10 11">3978 T3 ii</strain>
    </source>
</reference>
<name>A0A078S1E1_BACUN</name>
<keyword evidence="4 7" id="KW-0238">DNA-binding</keyword>
<feature type="domain" description="OmpR/PhoB-type" evidence="9">
    <location>
        <begin position="129"/>
        <end position="226"/>
    </location>
</feature>
<evidence type="ECO:0000256" key="6">
    <source>
        <dbReference type="PROSITE-ProRule" id="PRU00169"/>
    </source>
</evidence>
<evidence type="ECO:0000259" key="9">
    <source>
        <dbReference type="PROSITE" id="PS51755"/>
    </source>
</evidence>
<proteinExistence type="predicted"/>
<dbReference type="InterPro" id="IPR001867">
    <property type="entry name" value="OmpR/PhoB-type_DNA-bd"/>
</dbReference>
<dbReference type="SMART" id="SM00448">
    <property type="entry name" value="REC"/>
    <property type="match status" value="1"/>
</dbReference>
<evidence type="ECO:0000256" key="4">
    <source>
        <dbReference type="ARBA" id="ARBA00023125"/>
    </source>
</evidence>
<dbReference type="PROSITE" id="PS51755">
    <property type="entry name" value="OMPR_PHOB"/>
    <property type="match status" value="1"/>
</dbReference>
<protein>
    <submittedName>
        <fullName evidence="10">Response regulator</fullName>
    </submittedName>
</protein>
<evidence type="ECO:0000256" key="7">
    <source>
        <dbReference type="PROSITE-ProRule" id="PRU01091"/>
    </source>
</evidence>
<dbReference type="GO" id="GO:0000156">
    <property type="term" value="F:phosphorelay response regulator activity"/>
    <property type="evidence" value="ECO:0007669"/>
    <property type="project" value="TreeGrafter"/>
</dbReference>
<comment type="caution">
    <text evidence="10">The sequence shown here is derived from an EMBL/GenBank/DDBJ whole genome shotgun (WGS) entry which is preliminary data.</text>
</comment>
<keyword evidence="3" id="KW-0805">Transcription regulation</keyword>
<dbReference type="Pfam" id="PF00072">
    <property type="entry name" value="Response_reg"/>
    <property type="match status" value="1"/>
</dbReference>
<dbReference type="CDD" id="cd00383">
    <property type="entry name" value="trans_reg_C"/>
    <property type="match status" value="1"/>
</dbReference>
<evidence type="ECO:0000256" key="1">
    <source>
        <dbReference type="ARBA" id="ARBA00022553"/>
    </source>
</evidence>
<dbReference type="CDD" id="cd17574">
    <property type="entry name" value="REC_OmpR"/>
    <property type="match status" value="1"/>
</dbReference>
<dbReference type="GO" id="GO:0032993">
    <property type="term" value="C:protein-DNA complex"/>
    <property type="evidence" value="ECO:0007669"/>
    <property type="project" value="TreeGrafter"/>
</dbReference>
<dbReference type="InterPro" id="IPR001789">
    <property type="entry name" value="Sig_transdc_resp-reg_receiver"/>
</dbReference>
<dbReference type="GO" id="GO:0005829">
    <property type="term" value="C:cytosol"/>
    <property type="evidence" value="ECO:0007669"/>
    <property type="project" value="TreeGrafter"/>
</dbReference>
<dbReference type="PANTHER" id="PTHR48111:SF1">
    <property type="entry name" value="TWO-COMPONENT RESPONSE REGULATOR ORR33"/>
    <property type="match status" value="1"/>
</dbReference>
<dbReference type="EMBL" id="JNHN01000177">
    <property type="protein sequence ID" value="KDS49244.1"/>
    <property type="molecule type" value="Genomic_DNA"/>
</dbReference>
<dbReference type="InterPro" id="IPR011006">
    <property type="entry name" value="CheY-like_superfamily"/>
</dbReference>
<keyword evidence="1 6" id="KW-0597">Phosphoprotein</keyword>
<dbReference type="InterPro" id="IPR036388">
    <property type="entry name" value="WH-like_DNA-bd_sf"/>
</dbReference>
<dbReference type="Gene3D" id="1.10.10.10">
    <property type="entry name" value="Winged helix-like DNA-binding domain superfamily/Winged helix DNA-binding domain"/>
    <property type="match status" value="1"/>
</dbReference>
<dbReference type="SUPFAM" id="SSF52172">
    <property type="entry name" value="CheY-like"/>
    <property type="match status" value="1"/>
</dbReference>
<dbReference type="RefSeq" id="WP_005826392.1">
    <property type="nucleotide sequence ID" value="NZ_JNHN01000177.1"/>
</dbReference>
<evidence type="ECO:0000313" key="11">
    <source>
        <dbReference type="Proteomes" id="UP000028013"/>
    </source>
</evidence>
<dbReference type="Gene3D" id="3.40.50.2300">
    <property type="match status" value="1"/>
</dbReference>
<feature type="domain" description="Response regulatory" evidence="8">
    <location>
        <begin position="5"/>
        <end position="119"/>
    </location>
</feature>
<evidence type="ECO:0000256" key="3">
    <source>
        <dbReference type="ARBA" id="ARBA00023015"/>
    </source>
</evidence>
<keyword evidence="2" id="KW-0902">Two-component regulatory system</keyword>
<dbReference type="AlphaFoldDB" id="A0A078S1E1"/>
<keyword evidence="5" id="KW-0804">Transcription</keyword>
<feature type="DNA-binding region" description="OmpR/PhoB-type" evidence="7">
    <location>
        <begin position="129"/>
        <end position="226"/>
    </location>
</feature>
<evidence type="ECO:0000313" key="10">
    <source>
        <dbReference type="EMBL" id="KDS49244.1"/>
    </source>
</evidence>
<sequence length="227" mass="25827">MKPLKILFADDDLKYSMLLKRFLEKEGYEVTYAGNGLIALDQFPLVKPDLVLLDINMPGLNGFEVAKRIREADKHVLIFFLSDRSDKADRLQGFQLKANDYLAKPFYPEELTARIRERFTSQLSGVAEDEMYAFGHSVFNYSTNEIRTGNSKVLITSRQADILRLLALNVNKTVSRDTLLDAVWGTASYANSLALNVQMSYLRRSLKNDPSVRIESLMKKGYMLAVL</sequence>